<comment type="caution">
    <text evidence="3">The sequence shown here is derived from an EMBL/GenBank/DDBJ whole genome shotgun (WGS) entry which is preliminary data.</text>
</comment>
<protein>
    <submittedName>
        <fullName evidence="3">AAA family ATPase</fullName>
    </submittedName>
</protein>
<dbReference type="Gene3D" id="3.40.50.300">
    <property type="entry name" value="P-loop containing nucleotide triphosphate hydrolases"/>
    <property type="match status" value="1"/>
</dbReference>
<accession>A0ABU3DAU1</accession>
<name>A0ABU3DAU1_9FLAO</name>
<evidence type="ECO:0000313" key="3">
    <source>
        <dbReference type="EMBL" id="MDT0678484.1"/>
    </source>
</evidence>
<dbReference type="Proteomes" id="UP001262582">
    <property type="component" value="Unassembled WGS sequence"/>
</dbReference>
<organism evidence="3 4">
    <name type="scientific">Autumnicola musiva</name>
    <dbReference type="NCBI Taxonomy" id="3075589"/>
    <lineage>
        <taxon>Bacteria</taxon>
        <taxon>Pseudomonadati</taxon>
        <taxon>Bacteroidota</taxon>
        <taxon>Flavobacteriia</taxon>
        <taxon>Flavobacteriales</taxon>
        <taxon>Flavobacteriaceae</taxon>
        <taxon>Autumnicola</taxon>
    </lineage>
</organism>
<dbReference type="Pfam" id="PF13166">
    <property type="entry name" value="AAA_13"/>
    <property type="match status" value="1"/>
</dbReference>
<dbReference type="SUPFAM" id="SSF52540">
    <property type="entry name" value="P-loop containing nucleoside triphosphate hydrolases"/>
    <property type="match status" value="1"/>
</dbReference>
<feature type="coiled-coil region" evidence="1">
    <location>
        <begin position="374"/>
        <end position="438"/>
    </location>
</feature>
<proteinExistence type="predicted"/>
<dbReference type="EMBL" id="JAVRHK010000022">
    <property type="protein sequence ID" value="MDT0678484.1"/>
    <property type="molecule type" value="Genomic_DNA"/>
</dbReference>
<reference evidence="3 4" key="1">
    <citation type="submission" date="2023-09" db="EMBL/GenBank/DDBJ databases">
        <authorList>
            <person name="Rey-Velasco X."/>
        </authorList>
    </citation>
    <scope>NUCLEOTIDE SEQUENCE [LARGE SCALE GENOMIC DNA]</scope>
    <source>
        <strain evidence="3 4">F117</strain>
    </source>
</reference>
<evidence type="ECO:0000256" key="1">
    <source>
        <dbReference type="SAM" id="Coils"/>
    </source>
</evidence>
<dbReference type="RefSeq" id="WP_311504817.1">
    <property type="nucleotide sequence ID" value="NZ_JAVRHK010000022.1"/>
</dbReference>
<feature type="domain" description="Protein CR006 P-loop" evidence="2">
    <location>
        <begin position="25"/>
        <end position="771"/>
    </location>
</feature>
<keyword evidence="4" id="KW-1185">Reference proteome</keyword>
<keyword evidence="1" id="KW-0175">Coiled coil</keyword>
<evidence type="ECO:0000313" key="4">
    <source>
        <dbReference type="Proteomes" id="UP001262582"/>
    </source>
</evidence>
<evidence type="ECO:0000259" key="2">
    <source>
        <dbReference type="Pfam" id="PF13166"/>
    </source>
</evidence>
<dbReference type="InterPro" id="IPR026866">
    <property type="entry name" value="CR006_AAA"/>
</dbReference>
<gene>
    <name evidence="3" type="ORF">RM539_18025</name>
</gene>
<dbReference type="InterPro" id="IPR027417">
    <property type="entry name" value="P-loop_NTPase"/>
</dbReference>
<sequence>MITKFKSIKNLAVFKEFDWDSSVRAKKGNNTIEFKKLNILYGRNYSGKTTLSRIVRALETGQISDKYENPECCICITDNADVSQLNFRTHNKTIRVFNEDFIKENLKFIVNPKENVVPFAILGEGNNEIEAEINSLKERLGSNESDKETGLHKDLKSLNALYQAAKKSHSDAQTKLNNLFANKATGRPSGIKYETKYGEVNYNINRLKADIESVKKNTYKPLLDEEKLQADSVLKEQTKNEIPALASLNLKLPECKIKASEAVSREIGRSNKIQELVKDAVLNRWVKEGRKLHQDKLDVCSFCNSPINESRWNELDKHFDEESDKLERDINNLLSEITNEKNLLLNFKIFNIEQVYSKYHTNYALAKQTFKSAVQNYKNSLELIESQLEERKKNILNQQVFKEVIDFSSEVENAKKELADLREKSNDYSNKLNADQNKAKENLRLNEIFDFINDINYFDLIASLDVLKKREESEKDKTDSKQIEINDILEEISAKQKELEDEIKGADKVNEYLNDHFGHDFLSLKAVEFEDEDTCNKIYRFETHREGKKAYHLSEGEKSLIAFCYFVAKLEDVATKDKNPIVWIDDPISSLDGNHIFFIYSLLKTKIYDNKDFEQLFISTHSLNFFKYLQRLPSHNDKKKDRVRHFIIERKDKTSVICEMPDYIKKNVTEFNHLFKQIIECSKLESITDNNYMMFYNFGNNARKFFEIYLFYKYPDASNDNEKLRKFFGEEDIPAVLTDRINNEYSHLAGIFERGQQPVEVPEMKKAAEIIVEKLKEKDEEQFDALMRSVQ</sequence>